<dbReference type="InterPro" id="IPR026838">
    <property type="entry name" value="YheC/D"/>
</dbReference>
<reference evidence="1 2" key="1">
    <citation type="submission" date="2020-10" db="EMBL/GenBank/DDBJ databases">
        <title>Bacillus sp. HD4P25, an endophyte from a halophyte.</title>
        <authorList>
            <person name="Sun J.-Q."/>
        </authorList>
    </citation>
    <scope>NUCLEOTIDE SEQUENCE [LARGE SCALE GENOMIC DNA]</scope>
    <source>
        <strain evidence="1 2">YIM 93174</strain>
    </source>
</reference>
<protein>
    <submittedName>
        <fullName evidence="1">YheC/YheD family protein</fullName>
    </submittedName>
</protein>
<comment type="caution">
    <text evidence="1">The sequence shown here is derived from an EMBL/GenBank/DDBJ whole genome shotgun (WGS) entry which is preliminary data.</text>
</comment>
<accession>A0ABR9QE50</accession>
<evidence type="ECO:0000313" key="1">
    <source>
        <dbReference type="EMBL" id="MBE4906775.1"/>
    </source>
</evidence>
<evidence type="ECO:0000313" key="2">
    <source>
        <dbReference type="Proteomes" id="UP001516662"/>
    </source>
</evidence>
<dbReference type="Gene3D" id="3.30.470.20">
    <property type="entry name" value="ATP-grasp fold, B domain"/>
    <property type="match status" value="1"/>
</dbReference>
<dbReference type="Pfam" id="PF14398">
    <property type="entry name" value="ATPgrasp_YheCD"/>
    <property type="match status" value="1"/>
</dbReference>
<sequence>MMNPIQLEIRPLTEDNILRPYEIKASEKLIESLGLKPNQTIHLNCSRYSCQVQLVSIKERDLIMYCTKELLHSLHLPNELPFFLSITQEKRQNHFTLGPIVSVLTEISDKSESVSMGSITDFCEELARYCTVNGIFFFVFSFKDWNKDSMQGYIFQNKKWIKSKVPHPQVIHNRIHSRKREQSEAFKTFTDQLSNMNIPYFNDHFLNKWEVHEYLITQEHLTPFIPDTKILLSMNILEEMLVTHECIFLKPIHGSQGRKIFRITKHESDYLLDYTSFSGEIEQKYDSIRSLFQSLRSRLNQQAFIAQQGLPLLQYNDRPLDFRILCHKTNENKWKITSAIARVSSKEQFVSNLARGGELMKLNTILSTTFDSKRAVHIKKLMMELALEVAESISLSCQGIYGELGIDLALDMEGKPWVIEVNTKPSKDQDPDHLSSKVRPSAKAIIQHCLFLANYPHKE</sequence>
<dbReference type="RefSeq" id="WP_193534266.1">
    <property type="nucleotide sequence ID" value="NZ_JADCLJ010000006.1"/>
</dbReference>
<keyword evidence="2" id="KW-1185">Reference proteome</keyword>
<organism evidence="1 2">
    <name type="scientific">Litchfieldia luteola</name>
    <dbReference type="NCBI Taxonomy" id="682179"/>
    <lineage>
        <taxon>Bacteria</taxon>
        <taxon>Bacillati</taxon>
        <taxon>Bacillota</taxon>
        <taxon>Bacilli</taxon>
        <taxon>Bacillales</taxon>
        <taxon>Bacillaceae</taxon>
        <taxon>Litchfieldia</taxon>
    </lineage>
</organism>
<name>A0ABR9QE50_9BACI</name>
<dbReference type="Proteomes" id="UP001516662">
    <property type="component" value="Unassembled WGS sequence"/>
</dbReference>
<gene>
    <name evidence="1" type="ORF">IMZ08_01725</name>
</gene>
<proteinExistence type="predicted"/>
<dbReference type="EMBL" id="JADCLJ010000006">
    <property type="protein sequence ID" value="MBE4906775.1"/>
    <property type="molecule type" value="Genomic_DNA"/>
</dbReference>
<dbReference type="SUPFAM" id="SSF56059">
    <property type="entry name" value="Glutathione synthetase ATP-binding domain-like"/>
    <property type="match status" value="1"/>
</dbReference>